<accession>A0ABS4EZA5</accession>
<keyword evidence="4" id="KW-1185">Reference proteome</keyword>
<dbReference type="EMBL" id="JAGGJZ010000002">
    <property type="protein sequence ID" value="MBP1889329.1"/>
    <property type="molecule type" value="Genomic_DNA"/>
</dbReference>
<dbReference type="InterPro" id="IPR018476">
    <property type="entry name" value="GlyceroP-diester-Pdiesterase_M"/>
</dbReference>
<dbReference type="CDD" id="cd08579">
    <property type="entry name" value="GDPD_memb_like"/>
    <property type="match status" value="1"/>
</dbReference>
<dbReference type="InterPro" id="IPR017946">
    <property type="entry name" value="PLC-like_Pdiesterase_TIM-brl"/>
</dbReference>
<keyword evidence="1" id="KW-1133">Transmembrane helix</keyword>
<dbReference type="GO" id="GO:0008889">
    <property type="term" value="F:glycerophosphodiester phosphodiesterase activity"/>
    <property type="evidence" value="ECO:0007669"/>
    <property type="project" value="UniProtKB-EC"/>
</dbReference>
<feature type="transmembrane region" description="Helical" evidence="1">
    <location>
        <begin position="334"/>
        <end position="355"/>
    </location>
</feature>
<evidence type="ECO:0000313" key="4">
    <source>
        <dbReference type="Proteomes" id="UP000783390"/>
    </source>
</evidence>
<name>A0ABS4EZA5_9CLOT</name>
<feature type="domain" description="GP-PDE" evidence="2">
    <location>
        <begin position="364"/>
        <end position="594"/>
    </location>
</feature>
<dbReference type="PROSITE" id="PS51704">
    <property type="entry name" value="GP_PDE"/>
    <property type="match status" value="1"/>
</dbReference>
<keyword evidence="1" id="KW-0472">Membrane</keyword>
<dbReference type="InterPro" id="IPR030395">
    <property type="entry name" value="GP_PDE_dom"/>
</dbReference>
<dbReference type="EC" id="3.1.4.46" evidence="3"/>
<evidence type="ECO:0000313" key="3">
    <source>
        <dbReference type="EMBL" id="MBP1889329.1"/>
    </source>
</evidence>
<feature type="transmembrane region" description="Helical" evidence="1">
    <location>
        <begin position="75"/>
        <end position="104"/>
    </location>
</feature>
<dbReference type="Pfam" id="PF03009">
    <property type="entry name" value="GDPD"/>
    <property type="match status" value="1"/>
</dbReference>
<dbReference type="PANTHER" id="PTHR46211:SF8">
    <property type="entry name" value="PHOSPHODIESTERASE"/>
    <property type="match status" value="1"/>
</dbReference>
<dbReference type="SUPFAM" id="SSF51695">
    <property type="entry name" value="PLC-like phosphodiesterases"/>
    <property type="match status" value="1"/>
</dbReference>
<sequence length="622" mass="70168">MKNTYKDTGILSLIKNTFNNFKFNFFACTYFEMCYRILTAFIFVPILYLIFKYFIGTEGLFTLTNKDFIKFGLSLQGIICILILLIMAFCTIFIEIGVLTYIGVKSHRGEKIKAIDGIFNVIGILKDTLNRGIIPLIIITGVIGPLTGIGLCSSLIKDYSIPPFITIELSKTIGGKILYGFIIIGLAILLLRWILSIPIVVIEKIKGKDAVKKSYVIYKKNRWKLFRAIALWAVVISIISIILIVLILGIGFLVGGYVLGATSFSSKIFLGGLLILFYGIFVLASIISTPLFVSFLVELYYDLREDNVKEREFKSYEDYKKNVLYKISKKYSNIFVGILTLAFVIFSSIVGYGVVFHRVINDEVAVTAHRGASVKAPENTLSAIKLAEKEGANFAEIDVQTTKDNKTILLHDGTFKRTAGVNKTVRELTLNQIKQLDNGSFYSTKYKGEKVPTLDEVLKEAKGKIKINIELKPKGKDDPLVKNVNKIIKKYNMEDEVVISSNNFEALQEMKNINPKLKVGYIVIAAIGEFEKLNVDFFSLESSLVNPKTVYALHALGKEVHVFTIDNRELAEKMIYLGVDNIITDDVPMIEDVKKEFKEEDKHNYVSFFYESVLNIIKYAKI</sequence>
<feature type="transmembrane region" description="Helical" evidence="1">
    <location>
        <begin position="33"/>
        <end position="55"/>
    </location>
</feature>
<evidence type="ECO:0000256" key="1">
    <source>
        <dbReference type="SAM" id="Phobius"/>
    </source>
</evidence>
<keyword evidence="3" id="KW-0378">Hydrolase</keyword>
<proteinExistence type="predicted"/>
<dbReference type="RefSeq" id="WP_209796039.1">
    <property type="nucleotide sequence ID" value="NZ_JAGGJZ010000002.1"/>
</dbReference>
<feature type="transmembrane region" description="Helical" evidence="1">
    <location>
        <begin position="176"/>
        <end position="202"/>
    </location>
</feature>
<dbReference type="Pfam" id="PF10110">
    <property type="entry name" value="GPDPase_memb"/>
    <property type="match status" value="1"/>
</dbReference>
<organism evidence="3 4">
    <name type="scientific">Clostridium moniliforme</name>
    <dbReference type="NCBI Taxonomy" id="39489"/>
    <lineage>
        <taxon>Bacteria</taxon>
        <taxon>Bacillati</taxon>
        <taxon>Bacillota</taxon>
        <taxon>Clostridia</taxon>
        <taxon>Eubacteriales</taxon>
        <taxon>Clostridiaceae</taxon>
        <taxon>Clostridium</taxon>
    </lineage>
</organism>
<dbReference type="Proteomes" id="UP000783390">
    <property type="component" value="Unassembled WGS sequence"/>
</dbReference>
<feature type="transmembrane region" description="Helical" evidence="1">
    <location>
        <begin position="133"/>
        <end position="156"/>
    </location>
</feature>
<protein>
    <submittedName>
        <fullName evidence="3">Glycerophosphoryl diester phosphodiesterase</fullName>
        <ecNumber evidence="3">3.1.4.46</ecNumber>
    </submittedName>
</protein>
<evidence type="ECO:0000259" key="2">
    <source>
        <dbReference type="PROSITE" id="PS51704"/>
    </source>
</evidence>
<feature type="transmembrane region" description="Helical" evidence="1">
    <location>
        <begin position="275"/>
        <end position="301"/>
    </location>
</feature>
<reference evidence="3 4" key="1">
    <citation type="submission" date="2021-03" db="EMBL/GenBank/DDBJ databases">
        <title>Genomic Encyclopedia of Type Strains, Phase IV (KMG-IV): sequencing the most valuable type-strain genomes for metagenomic binning, comparative biology and taxonomic classification.</title>
        <authorList>
            <person name="Goeker M."/>
        </authorList>
    </citation>
    <scope>NUCLEOTIDE SEQUENCE [LARGE SCALE GENOMIC DNA]</scope>
    <source>
        <strain evidence="3 4">DSM 3984</strain>
    </source>
</reference>
<gene>
    <name evidence="3" type="ORF">J2Z53_000910</name>
</gene>
<keyword evidence="1" id="KW-0812">Transmembrane</keyword>
<feature type="transmembrane region" description="Helical" evidence="1">
    <location>
        <begin position="229"/>
        <end position="255"/>
    </location>
</feature>
<comment type="caution">
    <text evidence="3">The sequence shown here is derived from an EMBL/GenBank/DDBJ whole genome shotgun (WGS) entry which is preliminary data.</text>
</comment>
<dbReference type="Gene3D" id="3.20.20.190">
    <property type="entry name" value="Phosphatidylinositol (PI) phosphodiesterase"/>
    <property type="match status" value="1"/>
</dbReference>
<dbReference type="PANTHER" id="PTHR46211">
    <property type="entry name" value="GLYCEROPHOSPHORYL DIESTER PHOSPHODIESTERASE"/>
    <property type="match status" value="1"/>
</dbReference>